<proteinExistence type="predicted"/>
<comment type="caution">
    <text evidence="1">The sequence shown here is derived from an EMBL/GenBank/DDBJ whole genome shotgun (WGS) entry which is preliminary data.</text>
</comment>
<protein>
    <submittedName>
        <fullName evidence="1">Uncharacterized protein</fullName>
    </submittedName>
</protein>
<dbReference type="Proteomes" id="UP000314294">
    <property type="component" value="Unassembled WGS sequence"/>
</dbReference>
<evidence type="ECO:0000313" key="1">
    <source>
        <dbReference type="EMBL" id="TNN62481.1"/>
    </source>
</evidence>
<dbReference type="EMBL" id="SRLO01000292">
    <property type="protein sequence ID" value="TNN62481.1"/>
    <property type="molecule type" value="Genomic_DNA"/>
</dbReference>
<dbReference type="AlphaFoldDB" id="A0A4Z2HA46"/>
<gene>
    <name evidence="1" type="ORF">EYF80_027284</name>
</gene>
<accession>A0A4Z2HA46</accession>
<reference evidence="1 2" key="1">
    <citation type="submission" date="2019-03" db="EMBL/GenBank/DDBJ databases">
        <title>First draft genome of Liparis tanakae, snailfish: a comprehensive survey of snailfish specific genes.</title>
        <authorList>
            <person name="Kim W."/>
            <person name="Song I."/>
            <person name="Jeong J.-H."/>
            <person name="Kim D."/>
            <person name="Kim S."/>
            <person name="Ryu S."/>
            <person name="Song J.Y."/>
            <person name="Lee S.K."/>
        </authorList>
    </citation>
    <scope>NUCLEOTIDE SEQUENCE [LARGE SCALE GENOMIC DNA]</scope>
    <source>
        <tissue evidence="1">Muscle</tissue>
    </source>
</reference>
<keyword evidence="2" id="KW-1185">Reference proteome</keyword>
<evidence type="ECO:0000313" key="2">
    <source>
        <dbReference type="Proteomes" id="UP000314294"/>
    </source>
</evidence>
<sequence>MSGTHTSLADVPWDIQADPRPIIIISITPSSSSCLDAEAAPPRLLLLKTRPPCATSREQDQSILGYTDSLQAPRFSRFKCSMQMEANVDPLSKRSSLQCVRITGFTLCPPKCPGARHRTPCTENVGSAAVDPR</sequence>
<name>A0A4Z2HA46_9TELE</name>
<organism evidence="1 2">
    <name type="scientific">Liparis tanakae</name>
    <name type="common">Tanaka's snailfish</name>
    <dbReference type="NCBI Taxonomy" id="230148"/>
    <lineage>
        <taxon>Eukaryota</taxon>
        <taxon>Metazoa</taxon>
        <taxon>Chordata</taxon>
        <taxon>Craniata</taxon>
        <taxon>Vertebrata</taxon>
        <taxon>Euteleostomi</taxon>
        <taxon>Actinopterygii</taxon>
        <taxon>Neopterygii</taxon>
        <taxon>Teleostei</taxon>
        <taxon>Neoteleostei</taxon>
        <taxon>Acanthomorphata</taxon>
        <taxon>Eupercaria</taxon>
        <taxon>Perciformes</taxon>
        <taxon>Cottioidei</taxon>
        <taxon>Cottales</taxon>
        <taxon>Liparidae</taxon>
        <taxon>Liparis</taxon>
    </lineage>
</organism>